<evidence type="ECO:0000313" key="10">
    <source>
        <dbReference type="Proteomes" id="UP001151699"/>
    </source>
</evidence>
<dbReference type="Gene3D" id="3.90.79.10">
    <property type="entry name" value="Nucleoside Triphosphate Pyrophosphohydrolase"/>
    <property type="match status" value="1"/>
</dbReference>
<reference evidence="9" key="1">
    <citation type="submission" date="2022-07" db="EMBL/GenBank/DDBJ databases">
        <authorList>
            <person name="Trinca V."/>
            <person name="Uliana J.V.C."/>
            <person name="Torres T.T."/>
            <person name="Ward R.J."/>
            <person name="Monesi N."/>
        </authorList>
    </citation>
    <scope>NUCLEOTIDE SEQUENCE</scope>
    <source>
        <strain evidence="9">HSMRA1968</strain>
        <tissue evidence="9">Whole embryos</tissue>
    </source>
</reference>
<comment type="similarity">
    <text evidence="3">Belongs to the Nudix hydrolase family.</text>
</comment>
<dbReference type="InterPro" id="IPR039121">
    <property type="entry name" value="NUDT19"/>
</dbReference>
<sequence length="371" mass="43285">MNSKIKVVKKAWRESATLLVLGRNSLRNSQSPECNYKVLVMKRSKETSFMPNGYVFPGGMLEKSDDSVNWMELYKSFGVSERIDEITSVKGQRPFIFQRKEEHAIPREVSLRICAIREAFEELGLLLVKNRDQLRSRKFFSNHCRDLDIEHWQNEVHNDSSKFYELCQELDVVPDISSCFEWSAWLTPSTVKARFETAFFLLALDDQPELFVEKNEVQEYLPINSELQWETPTNLLKMFADNKIWLPPPQCYELLRLCHINDIDRVVDFAKSRSNKGITLQFPIYYEAADGAIFAYPGDDLYPTDPCFTHAVHDPRIYKEKSCKEIRGMASKLHRYELRPSSGGFGYYMNIEPFNEHLSPIVPNLFEYVDL</sequence>
<keyword evidence="6" id="KW-0460">Magnesium</keyword>
<evidence type="ECO:0000256" key="2">
    <source>
        <dbReference type="ARBA" id="ARBA00001946"/>
    </source>
</evidence>
<dbReference type="PANTHER" id="PTHR12318:SF0">
    <property type="entry name" value="ACYL-COENZYME A DIPHOSPHATASE NUDT19"/>
    <property type="match status" value="1"/>
</dbReference>
<gene>
    <name evidence="9" type="primary">nudt19</name>
    <name evidence="9" type="ORF">Bhyg_00987</name>
</gene>
<comment type="cofactor">
    <cofactor evidence="2">
        <name>Mg(2+)</name>
        <dbReference type="ChEBI" id="CHEBI:18420"/>
    </cofactor>
</comment>
<proteinExistence type="inferred from homology"/>
<keyword evidence="10" id="KW-1185">Reference proteome</keyword>
<comment type="caution">
    <text evidence="9">The sequence shown here is derived from an EMBL/GenBank/DDBJ whole genome shotgun (WGS) entry which is preliminary data.</text>
</comment>
<protein>
    <submittedName>
        <fullName evidence="9">Acyl-coenzyme A diphosphatase NUDT19</fullName>
    </submittedName>
</protein>
<evidence type="ECO:0000256" key="4">
    <source>
        <dbReference type="ARBA" id="ARBA00022723"/>
    </source>
</evidence>
<keyword evidence="7" id="KW-0464">Manganese</keyword>
<dbReference type="PANTHER" id="PTHR12318">
    <property type="entry name" value="TESTOSTERONE-REGULATED PROTEIN RP2"/>
    <property type="match status" value="1"/>
</dbReference>
<organism evidence="9 10">
    <name type="scientific">Pseudolycoriella hygida</name>
    <dbReference type="NCBI Taxonomy" id="35572"/>
    <lineage>
        <taxon>Eukaryota</taxon>
        <taxon>Metazoa</taxon>
        <taxon>Ecdysozoa</taxon>
        <taxon>Arthropoda</taxon>
        <taxon>Hexapoda</taxon>
        <taxon>Insecta</taxon>
        <taxon>Pterygota</taxon>
        <taxon>Neoptera</taxon>
        <taxon>Endopterygota</taxon>
        <taxon>Diptera</taxon>
        <taxon>Nematocera</taxon>
        <taxon>Sciaroidea</taxon>
        <taxon>Sciaridae</taxon>
        <taxon>Pseudolycoriella</taxon>
    </lineage>
</organism>
<dbReference type="SUPFAM" id="SSF55811">
    <property type="entry name" value="Nudix"/>
    <property type="match status" value="1"/>
</dbReference>
<evidence type="ECO:0000259" key="8">
    <source>
        <dbReference type="PROSITE" id="PS51462"/>
    </source>
</evidence>
<comment type="cofactor">
    <cofactor evidence="1">
        <name>Mn(2+)</name>
        <dbReference type="ChEBI" id="CHEBI:29035"/>
    </cofactor>
</comment>
<feature type="domain" description="Nudix hydrolase" evidence="8">
    <location>
        <begin position="11"/>
        <end position="252"/>
    </location>
</feature>
<evidence type="ECO:0000256" key="7">
    <source>
        <dbReference type="ARBA" id="ARBA00023211"/>
    </source>
</evidence>
<dbReference type="InterPro" id="IPR000086">
    <property type="entry name" value="NUDIX_hydrolase_dom"/>
</dbReference>
<dbReference type="EMBL" id="WJQU01000001">
    <property type="protein sequence ID" value="KAJ6645778.1"/>
    <property type="molecule type" value="Genomic_DNA"/>
</dbReference>
<dbReference type="AlphaFoldDB" id="A0A9Q0N903"/>
<dbReference type="GO" id="GO:0046872">
    <property type="term" value="F:metal ion binding"/>
    <property type="evidence" value="ECO:0007669"/>
    <property type="project" value="UniProtKB-KW"/>
</dbReference>
<evidence type="ECO:0000313" key="9">
    <source>
        <dbReference type="EMBL" id="KAJ6645778.1"/>
    </source>
</evidence>
<dbReference type="InterPro" id="IPR015797">
    <property type="entry name" value="NUDIX_hydrolase-like_dom_sf"/>
</dbReference>
<accession>A0A9Q0N903</accession>
<dbReference type="CDD" id="cd18870">
    <property type="entry name" value="NUDIX_AcylCoAdiphos_Nudt19"/>
    <property type="match status" value="1"/>
</dbReference>
<name>A0A9Q0N903_9DIPT</name>
<evidence type="ECO:0000256" key="5">
    <source>
        <dbReference type="ARBA" id="ARBA00022801"/>
    </source>
</evidence>
<dbReference type="PROSITE" id="PS51462">
    <property type="entry name" value="NUDIX"/>
    <property type="match status" value="1"/>
</dbReference>
<keyword evidence="5" id="KW-0378">Hydrolase</keyword>
<evidence type="ECO:0000256" key="3">
    <source>
        <dbReference type="ARBA" id="ARBA00005582"/>
    </source>
</evidence>
<evidence type="ECO:0000256" key="6">
    <source>
        <dbReference type="ARBA" id="ARBA00022842"/>
    </source>
</evidence>
<keyword evidence="4" id="KW-0479">Metal-binding</keyword>
<dbReference type="OrthoDB" id="1695362at2759"/>
<dbReference type="GO" id="GO:0016818">
    <property type="term" value="F:hydrolase activity, acting on acid anhydrides, in phosphorus-containing anhydrides"/>
    <property type="evidence" value="ECO:0007669"/>
    <property type="project" value="InterPro"/>
</dbReference>
<dbReference type="GO" id="GO:0005739">
    <property type="term" value="C:mitochondrion"/>
    <property type="evidence" value="ECO:0007669"/>
    <property type="project" value="TreeGrafter"/>
</dbReference>
<dbReference type="Proteomes" id="UP001151699">
    <property type="component" value="Chromosome A"/>
</dbReference>
<evidence type="ECO:0000256" key="1">
    <source>
        <dbReference type="ARBA" id="ARBA00001936"/>
    </source>
</evidence>